<proteinExistence type="predicted"/>
<dbReference type="Gene3D" id="3.40.50.2000">
    <property type="entry name" value="Glycogen Phosphorylase B"/>
    <property type="match status" value="2"/>
</dbReference>
<sequence>MRVHVEAPGPPGHGVRRHAARVAELVEASARSGRSGPADLTHAQFTDALWGPDVATAADAFERRAAALPRPLVVTLHDLPGADPDPRRDARRTAGYRRVAVRADLVIVSARHEAAKARAFGADPSVIPLPLPSVGAPGPRPAWADRPTVVVLGFVYPGKGHAEAIAAAAAQTRPPRVVAAGAVSPGHEPLWMELGDRAAAAGVELVLTGPLGDADLVAAARAATVPVAPNRGVSASGSLLTWIACGRVPFATRGAYAQEIAEDHPRHIRLHEPGGLAAAIAGAGDTRADPPGWPDVGALHHRAYERASC</sequence>
<name>A0ABN2NRM6_9PSEU</name>
<evidence type="ECO:0000313" key="2">
    <source>
        <dbReference type="Proteomes" id="UP001500449"/>
    </source>
</evidence>
<gene>
    <name evidence="1" type="ORF">GCM10009836_73910</name>
</gene>
<accession>A0ABN2NRM6</accession>
<dbReference type="SUPFAM" id="SSF53756">
    <property type="entry name" value="UDP-Glycosyltransferase/glycogen phosphorylase"/>
    <property type="match status" value="1"/>
</dbReference>
<organism evidence="1 2">
    <name type="scientific">Pseudonocardia ailaonensis</name>
    <dbReference type="NCBI Taxonomy" id="367279"/>
    <lineage>
        <taxon>Bacteria</taxon>
        <taxon>Bacillati</taxon>
        <taxon>Actinomycetota</taxon>
        <taxon>Actinomycetes</taxon>
        <taxon>Pseudonocardiales</taxon>
        <taxon>Pseudonocardiaceae</taxon>
        <taxon>Pseudonocardia</taxon>
    </lineage>
</organism>
<evidence type="ECO:0000313" key="1">
    <source>
        <dbReference type="EMBL" id="GAA1881885.1"/>
    </source>
</evidence>
<protein>
    <recommendedName>
        <fullName evidence="3">Glycosyltransferase subfamily 4-like N-terminal domain-containing protein</fullName>
    </recommendedName>
</protein>
<evidence type="ECO:0008006" key="3">
    <source>
        <dbReference type="Google" id="ProtNLM"/>
    </source>
</evidence>
<dbReference type="EMBL" id="BAAAQK010000037">
    <property type="protein sequence ID" value="GAA1881885.1"/>
    <property type="molecule type" value="Genomic_DNA"/>
</dbReference>
<dbReference type="Proteomes" id="UP001500449">
    <property type="component" value="Unassembled WGS sequence"/>
</dbReference>
<reference evidence="1 2" key="1">
    <citation type="journal article" date="2019" name="Int. J. Syst. Evol. Microbiol.">
        <title>The Global Catalogue of Microorganisms (GCM) 10K type strain sequencing project: providing services to taxonomists for standard genome sequencing and annotation.</title>
        <authorList>
            <consortium name="The Broad Institute Genomics Platform"/>
            <consortium name="The Broad Institute Genome Sequencing Center for Infectious Disease"/>
            <person name="Wu L."/>
            <person name="Ma J."/>
        </authorList>
    </citation>
    <scope>NUCLEOTIDE SEQUENCE [LARGE SCALE GENOMIC DNA]</scope>
    <source>
        <strain evidence="1 2">JCM 16009</strain>
    </source>
</reference>
<dbReference type="RefSeq" id="WP_344428480.1">
    <property type="nucleotide sequence ID" value="NZ_BAAAQK010000037.1"/>
</dbReference>
<keyword evidence="2" id="KW-1185">Reference proteome</keyword>
<comment type="caution">
    <text evidence="1">The sequence shown here is derived from an EMBL/GenBank/DDBJ whole genome shotgun (WGS) entry which is preliminary data.</text>
</comment>